<dbReference type="PANTHER" id="PTHR11351:SF31">
    <property type="entry name" value="DESATURASE 1, ISOFORM A-RELATED"/>
    <property type="match status" value="1"/>
</dbReference>
<keyword evidence="9 11" id="KW-0472">Membrane</keyword>
<proteinExistence type="inferred from homology"/>
<reference evidence="12" key="1">
    <citation type="submission" date="2021-06" db="EMBL/GenBank/DDBJ databases">
        <authorList>
            <person name="Hodson N. C."/>
            <person name="Mongue J. A."/>
            <person name="Jaron S. K."/>
        </authorList>
    </citation>
    <scope>NUCLEOTIDE SEQUENCE</scope>
</reference>
<protein>
    <recommendedName>
        <fullName evidence="14">Desaturase</fullName>
    </recommendedName>
</protein>
<evidence type="ECO:0000256" key="7">
    <source>
        <dbReference type="ARBA" id="ARBA00023002"/>
    </source>
</evidence>
<dbReference type="OrthoDB" id="9988030at2759"/>
<evidence type="ECO:0000256" key="9">
    <source>
        <dbReference type="ARBA" id="ARBA00023136"/>
    </source>
</evidence>
<sequence>MHAVAVYTITKIITGKISLKILLFYFAFMQIVLISTVAGAHRLWSHRAYNAKLPLRIFLMIFSSMSLQGPIHLWARWHRQHHKFSDTAGDPHNPTRGFFFAHIGWFCMYNHQKFLNNSRDNIVTEDLERDEVVMWQLRNYYCFAHSSWGSKPYDKYLAPSRIKVINLL</sequence>
<name>A0A8J2PXC9_9HEXA</name>
<evidence type="ECO:0000256" key="10">
    <source>
        <dbReference type="ARBA" id="ARBA00023160"/>
    </source>
</evidence>
<organism evidence="12 13">
    <name type="scientific">Allacma fusca</name>
    <dbReference type="NCBI Taxonomy" id="39272"/>
    <lineage>
        <taxon>Eukaryota</taxon>
        <taxon>Metazoa</taxon>
        <taxon>Ecdysozoa</taxon>
        <taxon>Arthropoda</taxon>
        <taxon>Hexapoda</taxon>
        <taxon>Collembola</taxon>
        <taxon>Symphypleona</taxon>
        <taxon>Sminthuridae</taxon>
        <taxon>Allacma</taxon>
    </lineage>
</organism>
<dbReference type="GO" id="GO:0006636">
    <property type="term" value="P:unsaturated fatty acid biosynthetic process"/>
    <property type="evidence" value="ECO:0007669"/>
    <property type="project" value="TreeGrafter"/>
</dbReference>
<dbReference type="GO" id="GO:0005789">
    <property type="term" value="C:endoplasmic reticulum membrane"/>
    <property type="evidence" value="ECO:0007669"/>
    <property type="project" value="TreeGrafter"/>
</dbReference>
<gene>
    <name evidence="12" type="ORF">AFUS01_LOCUS35558</name>
</gene>
<keyword evidence="7" id="KW-0560">Oxidoreductase</keyword>
<keyword evidence="4 11" id="KW-0812">Transmembrane</keyword>
<feature type="transmembrane region" description="Helical" evidence="11">
    <location>
        <begin position="21"/>
        <end position="41"/>
    </location>
</feature>
<evidence type="ECO:0000256" key="3">
    <source>
        <dbReference type="ARBA" id="ARBA00022516"/>
    </source>
</evidence>
<keyword evidence="6 11" id="KW-1133">Transmembrane helix</keyword>
<dbReference type="GO" id="GO:0005506">
    <property type="term" value="F:iron ion binding"/>
    <property type="evidence" value="ECO:0007669"/>
    <property type="project" value="TreeGrafter"/>
</dbReference>
<evidence type="ECO:0000256" key="8">
    <source>
        <dbReference type="ARBA" id="ARBA00023098"/>
    </source>
</evidence>
<keyword evidence="10" id="KW-0275">Fatty acid biosynthesis</keyword>
<evidence type="ECO:0000256" key="1">
    <source>
        <dbReference type="ARBA" id="ARBA00004141"/>
    </source>
</evidence>
<evidence type="ECO:0000313" key="12">
    <source>
        <dbReference type="EMBL" id="CAG7825450.1"/>
    </source>
</evidence>
<feature type="transmembrane region" description="Helical" evidence="11">
    <location>
        <begin position="53"/>
        <end position="75"/>
    </location>
</feature>
<dbReference type="GO" id="GO:0004768">
    <property type="term" value="F:stearoyl-CoA 9-desaturase activity"/>
    <property type="evidence" value="ECO:0007669"/>
    <property type="project" value="TreeGrafter"/>
</dbReference>
<dbReference type="AlphaFoldDB" id="A0A8J2PXC9"/>
<dbReference type="InterPro" id="IPR015876">
    <property type="entry name" value="Acyl-CoA_DS"/>
</dbReference>
<comment type="caution">
    <text evidence="12">The sequence shown here is derived from an EMBL/GenBank/DDBJ whole genome shotgun (WGS) entry which is preliminary data.</text>
</comment>
<evidence type="ECO:0000256" key="11">
    <source>
        <dbReference type="SAM" id="Phobius"/>
    </source>
</evidence>
<evidence type="ECO:0000256" key="6">
    <source>
        <dbReference type="ARBA" id="ARBA00022989"/>
    </source>
</evidence>
<dbReference type="CDD" id="cd03505">
    <property type="entry name" value="Delta9-FADS-like"/>
    <property type="match status" value="1"/>
</dbReference>
<dbReference type="PANTHER" id="PTHR11351">
    <property type="entry name" value="ACYL-COA DESATURASE"/>
    <property type="match status" value="1"/>
</dbReference>
<keyword evidence="3" id="KW-0444">Lipid biosynthesis</keyword>
<keyword evidence="8" id="KW-0443">Lipid metabolism</keyword>
<dbReference type="EMBL" id="CAJVCH010536319">
    <property type="protein sequence ID" value="CAG7825450.1"/>
    <property type="molecule type" value="Genomic_DNA"/>
</dbReference>
<evidence type="ECO:0000313" key="13">
    <source>
        <dbReference type="Proteomes" id="UP000708208"/>
    </source>
</evidence>
<keyword evidence="5" id="KW-0276">Fatty acid metabolism</keyword>
<keyword evidence="13" id="KW-1185">Reference proteome</keyword>
<feature type="non-terminal residue" evidence="12">
    <location>
        <position position="1"/>
    </location>
</feature>
<accession>A0A8J2PXC9</accession>
<evidence type="ECO:0008006" key="14">
    <source>
        <dbReference type="Google" id="ProtNLM"/>
    </source>
</evidence>
<evidence type="ECO:0000256" key="5">
    <source>
        <dbReference type="ARBA" id="ARBA00022832"/>
    </source>
</evidence>
<comment type="similarity">
    <text evidence="2">Belongs to the fatty acid desaturase type 1 family.</text>
</comment>
<comment type="subcellular location">
    <subcellularLocation>
        <location evidence="1">Membrane</location>
        <topology evidence="1">Multi-pass membrane protein</topology>
    </subcellularLocation>
</comment>
<dbReference type="Proteomes" id="UP000708208">
    <property type="component" value="Unassembled WGS sequence"/>
</dbReference>
<evidence type="ECO:0000256" key="2">
    <source>
        <dbReference type="ARBA" id="ARBA00009295"/>
    </source>
</evidence>
<evidence type="ECO:0000256" key="4">
    <source>
        <dbReference type="ARBA" id="ARBA00022692"/>
    </source>
</evidence>